<dbReference type="Gene3D" id="3.90.1720.10">
    <property type="entry name" value="endopeptidase domain like (from Nostoc punctiforme)"/>
    <property type="match status" value="1"/>
</dbReference>
<evidence type="ECO:0000256" key="2">
    <source>
        <dbReference type="SAM" id="SignalP"/>
    </source>
</evidence>
<organism evidence="4 5">
    <name type="scientific">Streptococcus canis</name>
    <dbReference type="NCBI Taxonomy" id="1329"/>
    <lineage>
        <taxon>Bacteria</taxon>
        <taxon>Bacillati</taxon>
        <taxon>Bacillota</taxon>
        <taxon>Bacilli</taxon>
        <taxon>Lactobacillales</taxon>
        <taxon>Streptococcaceae</taxon>
        <taxon>Streptococcus</taxon>
    </lineage>
</organism>
<evidence type="ECO:0000256" key="1">
    <source>
        <dbReference type="SAM" id="MobiDB-lite"/>
    </source>
</evidence>
<gene>
    <name evidence="4" type="ORF">KB584_02140</name>
</gene>
<feature type="signal peptide" evidence="2">
    <location>
        <begin position="1"/>
        <end position="27"/>
    </location>
</feature>
<comment type="caution">
    <text evidence="4">The sequence shown here is derived from an EMBL/GenBank/DDBJ whole genome shotgun (WGS) entry which is preliminary data.</text>
</comment>
<feature type="domain" description="Peptidase C51" evidence="3">
    <location>
        <begin position="366"/>
        <end position="492"/>
    </location>
</feature>
<protein>
    <submittedName>
        <fullName evidence="4">CHAP domain-containing protein</fullName>
    </submittedName>
</protein>
<dbReference type="SUPFAM" id="SSF54001">
    <property type="entry name" value="Cysteine proteinases"/>
    <property type="match status" value="1"/>
</dbReference>
<dbReference type="Pfam" id="PF05257">
    <property type="entry name" value="CHAP"/>
    <property type="match status" value="1"/>
</dbReference>
<evidence type="ECO:0000313" key="4">
    <source>
        <dbReference type="EMBL" id="MDV5976282.1"/>
    </source>
</evidence>
<keyword evidence="2" id="KW-0732">Signal</keyword>
<feature type="region of interest" description="Disordered" evidence="1">
    <location>
        <begin position="41"/>
        <end position="150"/>
    </location>
</feature>
<evidence type="ECO:0000313" key="5">
    <source>
        <dbReference type="Proteomes" id="UP001186118"/>
    </source>
</evidence>
<dbReference type="InterPro" id="IPR007921">
    <property type="entry name" value="CHAP_dom"/>
</dbReference>
<dbReference type="EMBL" id="JAGQEX010000003">
    <property type="protein sequence ID" value="MDV5976282.1"/>
    <property type="molecule type" value="Genomic_DNA"/>
</dbReference>
<feature type="compositionally biased region" description="Polar residues" evidence="1">
    <location>
        <begin position="44"/>
        <end position="54"/>
    </location>
</feature>
<reference evidence="4" key="1">
    <citation type="submission" date="2021-04" db="EMBL/GenBank/DDBJ databases">
        <title>Draft genomes of 20 S. canis strains.</title>
        <authorList>
            <person name="Pagnossin D."/>
            <person name="Weir W."/>
            <person name="Smith A."/>
            <person name="Ure R."/>
            <person name="Oravcova K."/>
        </authorList>
    </citation>
    <scope>NUCLEOTIDE SEQUENCE</scope>
    <source>
        <strain evidence="4">284</strain>
    </source>
</reference>
<accession>A0AAE4Q508</accession>
<name>A0AAE4Q508_STRCB</name>
<proteinExistence type="predicted"/>
<feature type="compositionally biased region" description="Basic and acidic residues" evidence="1">
    <location>
        <begin position="93"/>
        <end position="119"/>
    </location>
</feature>
<feature type="compositionally biased region" description="Basic and acidic residues" evidence="1">
    <location>
        <begin position="57"/>
        <end position="70"/>
    </location>
</feature>
<dbReference type="PROSITE" id="PS50911">
    <property type="entry name" value="CHAP"/>
    <property type="match status" value="1"/>
</dbReference>
<evidence type="ECO:0000259" key="3">
    <source>
        <dbReference type="PROSITE" id="PS50911"/>
    </source>
</evidence>
<feature type="chain" id="PRO_5041975174" evidence="2">
    <location>
        <begin position="28"/>
        <end position="495"/>
    </location>
</feature>
<dbReference type="Proteomes" id="UP001186118">
    <property type="component" value="Unassembled WGS sequence"/>
</dbReference>
<dbReference type="InterPro" id="IPR038765">
    <property type="entry name" value="Papain-like_cys_pep_sf"/>
</dbReference>
<dbReference type="AlphaFoldDB" id="A0AAE4Q508"/>
<sequence length="495" mass="53425">MNKNKLLRVVMLLALLAPTAGNMTVLAQDALLDANQLTATTTDVTSNASSSQEETGSDTKTETDQIDKADQTGNETSAKPDPASPVVPEQPDEQTKSDASQDSKDSSEKSKEEPSEKQPADQSKPQPPKSDTAPVAPAPQVPQAPASHLLGSPLDLDVRVDMPVVPSVNTYAAYVEHWSGKDAYTHNLLSRRYGIKAEQIDGYLKSTGIAYDSTRINGEKLLQWEKKSGLDVRAIVAIAMSESSLGTKGVATLLGANMFGYAAFDLDPTHASKFNDDVAIVRLTQETIIKNKNINFALQDAKAAKLSKGRLNFATDGGVYFTDTTGSGKRRAQIMEDMDKWIDTHGGTPAIPAELKIQSSSSFATVPTGYKLSKSYDVLSYQASSYAWGQCTWYVYNRAKELGYQFDPFMGNGGDWKYKAGYALSKTPKVGYAVSFAPGQAGADGMYGHVSIVEDVRKDGSILISESNCLGLGKVSYRTFTAQQAEQLTYVIGKK</sequence>
<dbReference type="RefSeq" id="WP_317609620.1">
    <property type="nucleotide sequence ID" value="NZ_JAGQEX010000003.1"/>
</dbReference>